<comment type="subcellular location">
    <subcellularLocation>
        <location evidence="1">Cytoplasm</location>
        <location evidence="1">Cytoskeleton</location>
        <location evidence="1">Cilium basal body</location>
    </subcellularLocation>
</comment>
<feature type="compositionally biased region" description="Basic and acidic residues" evidence="8">
    <location>
        <begin position="1"/>
        <end position="12"/>
    </location>
</feature>
<reference evidence="9 10" key="1">
    <citation type="submission" date="2015-12" db="EMBL/GenBank/DDBJ databases">
        <title>The genome of Folsomia candida.</title>
        <authorList>
            <person name="Faddeeva A."/>
            <person name="Derks M.F."/>
            <person name="Anvar Y."/>
            <person name="Smit S."/>
            <person name="Van Straalen N."/>
            <person name="Roelofs D."/>
        </authorList>
    </citation>
    <scope>NUCLEOTIDE SEQUENCE [LARGE SCALE GENOMIC DNA]</scope>
    <source>
        <strain evidence="9 10">VU population</strain>
        <tissue evidence="9">Whole body</tissue>
    </source>
</reference>
<evidence type="ECO:0000256" key="5">
    <source>
        <dbReference type="ARBA" id="ARBA00023069"/>
    </source>
</evidence>
<accession>A0A226ENK9</accession>
<sequence>MAGKYDESIDMKSEDEDTSKSYLSDSSDHECLNFAPQTVQTMTQSRPATARSFQFNNNIVEVVGSSSRMTPQTPHNSTAYKDPRHPYSDALGLDAEIKKISQTQKLLSNIKPGMMVDNDDEDDDESLNDDTNLSSFMDEDEDDSGFLYPTHDYGAWIDSAVEEVPSPDQTFPTPPIHDEAAMKDYLKLKDIWELQLDIKRGRLGEFVSKNCMQPGIHKADSYNPKDYSNLKVSPAVSQLFNYIRPSALSPDVQEVKLAPFIPDFYPSVGDIDAFIKVCEPTIDDDGVGLKALDEPSTNQSDPSLLDLQLRALAKMKSVKAVMVKSLENASEHPDLVEKWVKDITQLHRSKPSPSVHYSKQMPDIETLLQEWSPEEEEIIKQMKIPEPDISCSLENYVDIVCNMLDIPVYNENKVHSLHVLFSLYAAAQEFNEVVGVDVLNLREQQFETRDSRQQEFDQDMDALKLN</sequence>
<dbReference type="PANTHER" id="PTHR13376:SF0">
    <property type="entry name" value="INTRAFLAGELLAR TRANSPORT PROTEIN 46 HOMOLOG"/>
    <property type="match status" value="1"/>
</dbReference>
<organism evidence="9 10">
    <name type="scientific">Folsomia candida</name>
    <name type="common">Springtail</name>
    <dbReference type="NCBI Taxonomy" id="158441"/>
    <lineage>
        <taxon>Eukaryota</taxon>
        <taxon>Metazoa</taxon>
        <taxon>Ecdysozoa</taxon>
        <taxon>Arthropoda</taxon>
        <taxon>Hexapoda</taxon>
        <taxon>Collembola</taxon>
        <taxon>Entomobryomorpha</taxon>
        <taxon>Isotomoidea</taxon>
        <taxon>Isotomidae</taxon>
        <taxon>Proisotominae</taxon>
        <taxon>Folsomia</taxon>
    </lineage>
</organism>
<evidence type="ECO:0000256" key="8">
    <source>
        <dbReference type="SAM" id="MobiDB-lite"/>
    </source>
</evidence>
<feature type="region of interest" description="Disordered" evidence="8">
    <location>
        <begin position="1"/>
        <end position="28"/>
    </location>
</feature>
<proteinExistence type="inferred from homology"/>
<dbReference type="GO" id="GO:0031514">
    <property type="term" value="C:motile cilium"/>
    <property type="evidence" value="ECO:0007669"/>
    <property type="project" value="TreeGrafter"/>
</dbReference>
<comment type="similarity">
    <text evidence="2">Belongs to the IFT46 family.</text>
</comment>
<dbReference type="STRING" id="158441.A0A226ENK9"/>
<dbReference type="AlphaFoldDB" id="A0A226ENK9"/>
<keyword evidence="5" id="KW-0969">Cilium</keyword>
<evidence type="ECO:0000256" key="4">
    <source>
        <dbReference type="ARBA" id="ARBA00022490"/>
    </source>
</evidence>
<keyword evidence="4" id="KW-0963">Cytoplasm</keyword>
<name>A0A226ENK9_FOLCA</name>
<dbReference type="InterPro" id="IPR022088">
    <property type="entry name" value="Intraflagellar_transp_cmplxB"/>
</dbReference>
<dbReference type="EMBL" id="LNIX01000003">
    <property type="protein sequence ID" value="OXA58717.1"/>
    <property type="molecule type" value="Genomic_DNA"/>
</dbReference>
<dbReference type="Pfam" id="PF12317">
    <property type="entry name" value="IFT46_B_C"/>
    <property type="match status" value="1"/>
</dbReference>
<feature type="compositionally biased region" description="Polar residues" evidence="8">
    <location>
        <begin position="66"/>
        <end position="79"/>
    </location>
</feature>
<evidence type="ECO:0000256" key="3">
    <source>
        <dbReference type="ARBA" id="ARBA00017206"/>
    </source>
</evidence>
<comment type="caution">
    <text evidence="9">The sequence shown here is derived from an EMBL/GenBank/DDBJ whole genome shotgun (WGS) entry which is preliminary data.</text>
</comment>
<feature type="region of interest" description="Disordered" evidence="8">
    <location>
        <begin position="66"/>
        <end position="86"/>
    </location>
</feature>
<dbReference type="GO" id="GO:0042073">
    <property type="term" value="P:intraciliary transport"/>
    <property type="evidence" value="ECO:0007669"/>
    <property type="project" value="InterPro"/>
</dbReference>
<evidence type="ECO:0000256" key="7">
    <source>
        <dbReference type="ARBA" id="ARBA00023273"/>
    </source>
</evidence>
<dbReference type="GO" id="GO:0030992">
    <property type="term" value="C:intraciliary transport particle B"/>
    <property type="evidence" value="ECO:0007669"/>
    <property type="project" value="TreeGrafter"/>
</dbReference>
<evidence type="ECO:0000313" key="10">
    <source>
        <dbReference type="Proteomes" id="UP000198287"/>
    </source>
</evidence>
<protein>
    <recommendedName>
        <fullName evidence="3">Intraflagellar transport protein 46 homolog</fullName>
    </recommendedName>
</protein>
<dbReference type="PANTHER" id="PTHR13376">
    <property type="entry name" value="INTRAFLAGELLAR TRANSPORT PROTEIN 46 HOMOLOG"/>
    <property type="match status" value="1"/>
</dbReference>
<evidence type="ECO:0000256" key="6">
    <source>
        <dbReference type="ARBA" id="ARBA00023212"/>
    </source>
</evidence>
<gene>
    <name evidence="9" type="ORF">Fcan01_07003</name>
</gene>
<dbReference type="Proteomes" id="UP000198287">
    <property type="component" value="Unassembled WGS sequence"/>
</dbReference>
<dbReference type="GO" id="GO:0060271">
    <property type="term" value="P:cilium assembly"/>
    <property type="evidence" value="ECO:0007669"/>
    <property type="project" value="TreeGrafter"/>
</dbReference>
<evidence type="ECO:0000256" key="2">
    <source>
        <dbReference type="ARBA" id="ARBA00007700"/>
    </source>
</evidence>
<evidence type="ECO:0000256" key="1">
    <source>
        <dbReference type="ARBA" id="ARBA00004120"/>
    </source>
</evidence>
<dbReference type="OrthoDB" id="2119217at2759"/>
<keyword evidence="6" id="KW-0206">Cytoskeleton</keyword>
<dbReference type="GO" id="GO:0005815">
    <property type="term" value="C:microtubule organizing center"/>
    <property type="evidence" value="ECO:0007669"/>
    <property type="project" value="TreeGrafter"/>
</dbReference>
<keyword evidence="10" id="KW-1185">Reference proteome</keyword>
<evidence type="ECO:0000313" key="9">
    <source>
        <dbReference type="EMBL" id="OXA58717.1"/>
    </source>
</evidence>
<keyword evidence="9" id="KW-0282">Flagellum</keyword>
<keyword evidence="7" id="KW-0966">Cell projection</keyword>